<protein>
    <submittedName>
        <fullName evidence="9">Guanylate cyclase soluble subunit alpha-1-like</fullName>
    </submittedName>
</protein>
<reference evidence="9" key="1">
    <citation type="submission" date="2025-08" db="UniProtKB">
        <authorList>
            <consortium name="RefSeq"/>
        </authorList>
    </citation>
    <scope>IDENTIFICATION</scope>
</reference>
<proteinExistence type="predicted"/>
<evidence type="ECO:0000256" key="6">
    <source>
        <dbReference type="ARBA" id="ARBA00023239"/>
    </source>
</evidence>
<dbReference type="InterPro" id="IPR029787">
    <property type="entry name" value="Nucleotide_cyclase"/>
</dbReference>
<dbReference type="GO" id="GO:0004016">
    <property type="term" value="F:adenylate cyclase activity"/>
    <property type="evidence" value="ECO:0007669"/>
    <property type="project" value="TreeGrafter"/>
</dbReference>
<gene>
    <name evidence="9" type="primary">LOC115227496</name>
</gene>
<keyword evidence="4" id="KW-1133">Transmembrane helix</keyword>
<keyword evidence="6" id="KW-0456">Lyase</keyword>
<keyword evidence="2" id="KW-0812">Transmembrane</keyword>
<dbReference type="PANTHER" id="PTHR11920">
    <property type="entry name" value="GUANYLYL CYCLASE"/>
    <property type="match status" value="1"/>
</dbReference>
<evidence type="ECO:0000256" key="4">
    <source>
        <dbReference type="ARBA" id="ARBA00022989"/>
    </source>
</evidence>
<keyword evidence="3" id="KW-0547">Nucleotide-binding</keyword>
<accession>A0A6P7TQV3</accession>
<dbReference type="Proteomes" id="UP000515154">
    <property type="component" value="Unplaced"/>
</dbReference>
<dbReference type="GO" id="GO:0001653">
    <property type="term" value="F:peptide receptor activity"/>
    <property type="evidence" value="ECO:0007669"/>
    <property type="project" value="TreeGrafter"/>
</dbReference>
<dbReference type="GO" id="GO:0005886">
    <property type="term" value="C:plasma membrane"/>
    <property type="evidence" value="ECO:0007669"/>
    <property type="project" value="TreeGrafter"/>
</dbReference>
<evidence type="ECO:0000313" key="9">
    <source>
        <dbReference type="RefSeq" id="XP_029654163.2"/>
    </source>
</evidence>
<dbReference type="PROSITE" id="PS50125">
    <property type="entry name" value="GUANYLATE_CYCLASE_2"/>
    <property type="match status" value="1"/>
</dbReference>
<dbReference type="RefSeq" id="XP_029654163.2">
    <property type="nucleotide sequence ID" value="XM_029798303.2"/>
</dbReference>
<dbReference type="GO" id="GO:0007168">
    <property type="term" value="P:receptor guanylyl cyclase signaling pathway"/>
    <property type="evidence" value="ECO:0007669"/>
    <property type="project" value="TreeGrafter"/>
</dbReference>
<sequence>MELLKRSVIQATEAVNEERQKNVDLLQMIFPSTVAQKLWRGETVEPTKVNDVTMLFSDIVGFTAICSSCKPMTVVNMLNALYTHFDNFCGMLDVYKLSWNQCFVNNGQWKPFHQIC</sequence>
<dbReference type="Gene3D" id="3.30.70.1230">
    <property type="entry name" value="Nucleotide cyclase"/>
    <property type="match status" value="1"/>
</dbReference>
<dbReference type="PANTHER" id="PTHR11920:SF335">
    <property type="entry name" value="GUANYLATE CYCLASE"/>
    <property type="match status" value="1"/>
</dbReference>
<evidence type="ECO:0000313" key="8">
    <source>
        <dbReference type="Proteomes" id="UP000515154"/>
    </source>
</evidence>
<dbReference type="SUPFAM" id="SSF55073">
    <property type="entry name" value="Nucleotide cyclase"/>
    <property type="match status" value="1"/>
</dbReference>
<dbReference type="GO" id="GO:0004383">
    <property type="term" value="F:guanylate cyclase activity"/>
    <property type="evidence" value="ECO:0007669"/>
    <property type="project" value="TreeGrafter"/>
</dbReference>
<evidence type="ECO:0000256" key="1">
    <source>
        <dbReference type="ARBA" id="ARBA00004370"/>
    </source>
</evidence>
<dbReference type="InterPro" id="IPR050401">
    <property type="entry name" value="Cyclic_nucleotide_synthase"/>
</dbReference>
<comment type="subcellular location">
    <subcellularLocation>
        <location evidence="1">Membrane</location>
    </subcellularLocation>
</comment>
<evidence type="ECO:0000259" key="7">
    <source>
        <dbReference type="PROSITE" id="PS50125"/>
    </source>
</evidence>
<name>A0A6P7TQV3_9MOLL</name>
<dbReference type="KEGG" id="osn:115227496"/>
<dbReference type="GO" id="GO:0000166">
    <property type="term" value="F:nucleotide binding"/>
    <property type="evidence" value="ECO:0007669"/>
    <property type="project" value="UniProtKB-KW"/>
</dbReference>
<evidence type="ECO:0000256" key="5">
    <source>
        <dbReference type="ARBA" id="ARBA00023136"/>
    </source>
</evidence>
<dbReference type="Pfam" id="PF00211">
    <property type="entry name" value="Guanylate_cyc"/>
    <property type="match status" value="1"/>
</dbReference>
<dbReference type="InterPro" id="IPR001054">
    <property type="entry name" value="A/G_cyclase"/>
</dbReference>
<evidence type="ECO:0000256" key="3">
    <source>
        <dbReference type="ARBA" id="ARBA00022741"/>
    </source>
</evidence>
<dbReference type="AlphaFoldDB" id="A0A6P7TQV3"/>
<dbReference type="GO" id="GO:0035556">
    <property type="term" value="P:intracellular signal transduction"/>
    <property type="evidence" value="ECO:0007669"/>
    <property type="project" value="InterPro"/>
</dbReference>
<evidence type="ECO:0000256" key="2">
    <source>
        <dbReference type="ARBA" id="ARBA00022692"/>
    </source>
</evidence>
<keyword evidence="8" id="KW-1185">Reference proteome</keyword>
<organism evidence="8 9">
    <name type="scientific">Octopus sinensis</name>
    <name type="common">East Asian common octopus</name>
    <dbReference type="NCBI Taxonomy" id="2607531"/>
    <lineage>
        <taxon>Eukaryota</taxon>
        <taxon>Metazoa</taxon>
        <taxon>Spiralia</taxon>
        <taxon>Lophotrochozoa</taxon>
        <taxon>Mollusca</taxon>
        <taxon>Cephalopoda</taxon>
        <taxon>Coleoidea</taxon>
        <taxon>Octopodiformes</taxon>
        <taxon>Octopoda</taxon>
        <taxon>Incirrata</taxon>
        <taxon>Octopodidae</taxon>
        <taxon>Octopus</taxon>
    </lineage>
</organism>
<feature type="domain" description="Guanylate cyclase" evidence="7">
    <location>
        <begin position="53"/>
        <end position="97"/>
    </location>
</feature>
<keyword evidence="5" id="KW-0472">Membrane</keyword>